<accession>A0A2P2JX50</accession>
<reference evidence="1" key="1">
    <citation type="submission" date="2018-02" db="EMBL/GenBank/DDBJ databases">
        <title>Rhizophora mucronata_Transcriptome.</title>
        <authorList>
            <person name="Meera S.P."/>
            <person name="Sreeshan A."/>
            <person name="Augustine A."/>
        </authorList>
    </citation>
    <scope>NUCLEOTIDE SEQUENCE</scope>
    <source>
        <tissue evidence="1">Leaf</tissue>
    </source>
</reference>
<proteinExistence type="predicted"/>
<evidence type="ECO:0000313" key="1">
    <source>
        <dbReference type="EMBL" id="MBW98047.1"/>
    </source>
</evidence>
<organism evidence="1">
    <name type="scientific">Rhizophora mucronata</name>
    <name type="common">Asiatic mangrove</name>
    <dbReference type="NCBI Taxonomy" id="61149"/>
    <lineage>
        <taxon>Eukaryota</taxon>
        <taxon>Viridiplantae</taxon>
        <taxon>Streptophyta</taxon>
        <taxon>Embryophyta</taxon>
        <taxon>Tracheophyta</taxon>
        <taxon>Spermatophyta</taxon>
        <taxon>Magnoliopsida</taxon>
        <taxon>eudicotyledons</taxon>
        <taxon>Gunneridae</taxon>
        <taxon>Pentapetalae</taxon>
        <taxon>rosids</taxon>
        <taxon>fabids</taxon>
        <taxon>Malpighiales</taxon>
        <taxon>Rhizophoraceae</taxon>
        <taxon>Rhizophora</taxon>
    </lineage>
</organism>
<sequence>MTGYLRLAYQT</sequence>
<protein>
    <submittedName>
        <fullName evidence="1">Uncharacterized protein</fullName>
    </submittedName>
</protein>
<dbReference type="EMBL" id="GGEC01017564">
    <property type="protein sequence ID" value="MBW98047.1"/>
    <property type="molecule type" value="Transcribed_RNA"/>
</dbReference>
<name>A0A2P2JX50_RHIMU</name>